<comment type="caution">
    <text evidence="2">The sequence shown here is derived from an EMBL/GenBank/DDBJ whole genome shotgun (WGS) entry which is preliminary data.</text>
</comment>
<organism evidence="2 3">
    <name type="scientific">Escallonia rubra</name>
    <dbReference type="NCBI Taxonomy" id="112253"/>
    <lineage>
        <taxon>Eukaryota</taxon>
        <taxon>Viridiplantae</taxon>
        <taxon>Streptophyta</taxon>
        <taxon>Embryophyta</taxon>
        <taxon>Tracheophyta</taxon>
        <taxon>Spermatophyta</taxon>
        <taxon>Magnoliopsida</taxon>
        <taxon>eudicotyledons</taxon>
        <taxon>Gunneridae</taxon>
        <taxon>Pentapetalae</taxon>
        <taxon>asterids</taxon>
        <taxon>campanulids</taxon>
        <taxon>Escalloniales</taxon>
        <taxon>Escalloniaceae</taxon>
        <taxon>Escallonia</taxon>
    </lineage>
</organism>
<dbReference type="InterPro" id="IPR000008">
    <property type="entry name" value="C2_dom"/>
</dbReference>
<protein>
    <recommendedName>
        <fullName evidence="1">C2 domain-containing protein</fullName>
    </recommendedName>
</protein>
<dbReference type="CDD" id="cd04051">
    <property type="entry name" value="C2_SRC2_like"/>
    <property type="match status" value="1"/>
</dbReference>
<dbReference type="EMBL" id="JAVXUO010000881">
    <property type="protein sequence ID" value="KAK2988366.1"/>
    <property type="molecule type" value="Genomic_DNA"/>
</dbReference>
<dbReference type="Gene3D" id="2.60.40.150">
    <property type="entry name" value="C2 domain"/>
    <property type="match status" value="1"/>
</dbReference>
<keyword evidence="3" id="KW-1185">Reference proteome</keyword>
<dbReference type="PANTHER" id="PTHR32246:SF22">
    <property type="entry name" value="C2 DOMAIN-CONTAINING PROTEIN"/>
    <property type="match status" value="1"/>
</dbReference>
<dbReference type="InterPro" id="IPR044750">
    <property type="entry name" value="C2_SRC2/BAP"/>
</dbReference>
<reference evidence="2" key="1">
    <citation type="submission" date="2022-12" db="EMBL/GenBank/DDBJ databases">
        <title>Draft genome assemblies for two species of Escallonia (Escalloniales).</title>
        <authorList>
            <person name="Chanderbali A."/>
            <person name="Dervinis C."/>
            <person name="Anghel I."/>
            <person name="Soltis D."/>
            <person name="Soltis P."/>
            <person name="Zapata F."/>
        </authorList>
    </citation>
    <scope>NUCLEOTIDE SEQUENCE</scope>
    <source>
        <strain evidence="2">UCBG92.1500</strain>
        <tissue evidence="2">Leaf</tissue>
    </source>
</reference>
<dbReference type="Pfam" id="PF00168">
    <property type="entry name" value="C2"/>
    <property type="match status" value="1"/>
</dbReference>
<evidence type="ECO:0000313" key="3">
    <source>
        <dbReference type="Proteomes" id="UP001187471"/>
    </source>
</evidence>
<sequence>MERGNTIQCRNFHVTLISASDLEDVRDLFEMKVYASVSFNEEPKTEKKTPKDKHGKTNPAWNHRMVYTIAEAGTLRYGIMLVIKLYCKRKFLPDIYIGQVQKPIKELFETAHPKGGSAETTMPLRKGSGVSQGELRFSYTFGEKIIVKKHSKWKTHVNTGANLLVNFALAFTGLLTTPIEVSIFHQKDDVIA</sequence>
<dbReference type="SMART" id="SM00239">
    <property type="entry name" value="C2"/>
    <property type="match status" value="1"/>
</dbReference>
<dbReference type="AlphaFoldDB" id="A0AA88UN93"/>
<accession>A0AA88UN93</accession>
<feature type="domain" description="C2" evidence="1">
    <location>
        <begin position="1"/>
        <end position="117"/>
    </location>
</feature>
<dbReference type="GO" id="GO:0006952">
    <property type="term" value="P:defense response"/>
    <property type="evidence" value="ECO:0007669"/>
    <property type="project" value="InterPro"/>
</dbReference>
<gene>
    <name evidence="2" type="ORF">RJ640_007301</name>
</gene>
<name>A0AA88UN93_9ASTE</name>
<dbReference type="SUPFAM" id="SSF49562">
    <property type="entry name" value="C2 domain (Calcium/lipid-binding domain, CaLB)"/>
    <property type="match status" value="1"/>
</dbReference>
<dbReference type="Proteomes" id="UP001187471">
    <property type="component" value="Unassembled WGS sequence"/>
</dbReference>
<proteinExistence type="predicted"/>
<dbReference type="PROSITE" id="PS50004">
    <property type="entry name" value="C2"/>
    <property type="match status" value="1"/>
</dbReference>
<dbReference type="InterPro" id="IPR035892">
    <property type="entry name" value="C2_domain_sf"/>
</dbReference>
<evidence type="ECO:0000313" key="2">
    <source>
        <dbReference type="EMBL" id="KAK2988366.1"/>
    </source>
</evidence>
<dbReference type="PANTHER" id="PTHR32246">
    <property type="entry name" value="INGRESSION PROTEIN FIC1"/>
    <property type="match status" value="1"/>
</dbReference>
<evidence type="ECO:0000259" key="1">
    <source>
        <dbReference type="PROSITE" id="PS50004"/>
    </source>
</evidence>